<dbReference type="GO" id="GO:0004519">
    <property type="term" value="F:endonuclease activity"/>
    <property type="evidence" value="ECO:0007669"/>
    <property type="project" value="UniProtKB-KW"/>
</dbReference>
<gene>
    <name evidence="11" type="ORF">ACFS1K_18270</name>
</gene>
<dbReference type="EMBL" id="JBHUOK010000034">
    <property type="protein sequence ID" value="MFD2791720.1"/>
    <property type="molecule type" value="Genomic_DNA"/>
</dbReference>
<dbReference type="CDD" id="cd09084">
    <property type="entry name" value="EEP-2"/>
    <property type="match status" value="1"/>
</dbReference>
<evidence type="ECO:0000256" key="8">
    <source>
        <dbReference type="ARBA" id="ARBA00023204"/>
    </source>
</evidence>
<keyword evidence="9" id="KW-0812">Transmembrane</keyword>
<accession>A0ABW5VMZ9</accession>
<dbReference type="Pfam" id="PF03372">
    <property type="entry name" value="Exo_endo_phos"/>
    <property type="match status" value="1"/>
</dbReference>
<dbReference type="InterPro" id="IPR036691">
    <property type="entry name" value="Endo/exonu/phosph_ase_sf"/>
</dbReference>
<dbReference type="Gene3D" id="3.60.10.10">
    <property type="entry name" value="Endonuclease/exonuclease/phosphatase"/>
    <property type="match status" value="1"/>
</dbReference>
<keyword evidence="9" id="KW-1133">Transmembrane helix</keyword>
<feature type="transmembrane region" description="Helical" evidence="9">
    <location>
        <begin position="67"/>
        <end position="86"/>
    </location>
</feature>
<feature type="transmembrane region" description="Helical" evidence="9">
    <location>
        <begin position="39"/>
        <end position="60"/>
    </location>
</feature>
<dbReference type="PANTHER" id="PTHR15822:SF4">
    <property type="entry name" value="TYROSYL-DNA PHOSPHODIESTERASE 2"/>
    <property type="match status" value="1"/>
</dbReference>
<evidence type="ECO:0000256" key="4">
    <source>
        <dbReference type="ARBA" id="ARBA00022723"/>
    </source>
</evidence>
<keyword evidence="8" id="KW-0234">DNA repair</keyword>
<evidence type="ECO:0000256" key="2">
    <source>
        <dbReference type="ARBA" id="ARBA00001946"/>
    </source>
</evidence>
<comment type="cofactor">
    <cofactor evidence="2">
        <name>Mg(2+)</name>
        <dbReference type="ChEBI" id="CHEBI:18420"/>
    </cofactor>
</comment>
<keyword evidence="4" id="KW-0479">Metal-binding</keyword>
<protein>
    <submittedName>
        <fullName evidence="11">Endonuclease/exonuclease/phosphatase family protein</fullName>
    </submittedName>
</protein>
<evidence type="ECO:0000256" key="1">
    <source>
        <dbReference type="ARBA" id="ARBA00001936"/>
    </source>
</evidence>
<keyword evidence="7" id="KW-0460">Magnesium</keyword>
<dbReference type="PANTHER" id="PTHR15822">
    <property type="entry name" value="TRAF AND TNF RECEPTOR-ASSOCIATED PROTEIN"/>
    <property type="match status" value="1"/>
</dbReference>
<organism evidence="11 12">
    <name type="scientific">Arenibacter antarcticus</name>
    <dbReference type="NCBI Taxonomy" id="2040469"/>
    <lineage>
        <taxon>Bacteria</taxon>
        <taxon>Pseudomonadati</taxon>
        <taxon>Bacteroidota</taxon>
        <taxon>Flavobacteriia</taxon>
        <taxon>Flavobacteriales</taxon>
        <taxon>Flavobacteriaceae</taxon>
        <taxon>Arenibacter</taxon>
    </lineage>
</organism>
<dbReference type="InterPro" id="IPR051547">
    <property type="entry name" value="TDP2-like"/>
</dbReference>
<dbReference type="SUPFAM" id="SSF56219">
    <property type="entry name" value="DNase I-like"/>
    <property type="match status" value="1"/>
</dbReference>
<name>A0ABW5VMZ9_9FLAO</name>
<keyword evidence="6" id="KW-0378">Hydrolase</keyword>
<evidence type="ECO:0000259" key="10">
    <source>
        <dbReference type="Pfam" id="PF03372"/>
    </source>
</evidence>
<reference evidence="12" key="1">
    <citation type="journal article" date="2019" name="Int. J. Syst. Evol. Microbiol.">
        <title>The Global Catalogue of Microorganisms (GCM) 10K type strain sequencing project: providing services to taxonomists for standard genome sequencing and annotation.</title>
        <authorList>
            <consortium name="The Broad Institute Genomics Platform"/>
            <consortium name="The Broad Institute Genome Sequencing Center for Infectious Disease"/>
            <person name="Wu L."/>
            <person name="Ma J."/>
        </authorList>
    </citation>
    <scope>NUCLEOTIDE SEQUENCE [LARGE SCALE GENOMIC DNA]</scope>
    <source>
        <strain evidence="12">KCTC 52924</strain>
    </source>
</reference>
<evidence type="ECO:0000256" key="6">
    <source>
        <dbReference type="ARBA" id="ARBA00022801"/>
    </source>
</evidence>
<comment type="cofactor">
    <cofactor evidence="1">
        <name>Mn(2+)</name>
        <dbReference type="ChEBI" id="CHEBI:29035"/>
    </cofactor>
</comment>
<feature type="domain" description="Endonuclease/exonuclease/phosphatase" evidence="10">
    <location>
        <begin position="101"/>
        <end position="330"/>
    </location>
</feature>
<evidence type="ECO:0000256" key="3">
    <source>
        <dbReference type="ARBA" id="ARBA00022722"/>
    </source>
</evidence>
<evidence type="ECO:0000256" key="7">
    <source>
        <dbReference type="ARBA" id="ARBA00022842"/>
    </source>
</evidence>
<comment type="caution">
    <text evidence="11">The sequence shown here is derived from an EMBL/GenBank/DDBJ whole genome shotgun (WGS) entry which is preliminary data.</text>
</comment>
<keyword evidence="11" id="KW-0255">Endonuclease</keyword>
<dbReference type="InterPro" id="IPR005135">
    <property type="entry name" value="Endo/exonuclease/phosphatase"/>
</dbReference>
<evidence type="ECO:0000256" key="9">
    <source>
        <dbReference type="SAM" id="Phobius"/>
    </source>
</evidence>
<sequence>MRYLINKLVFLVNGLFAFLLAMSCFVPQIPVTHFPFLSILSLMVPLLVLTNVIFFCYWLLLGSRNLWMSAIVLGIGYLVMGTFFRFQPSEEPISKGEISIMSFNARGFNRSGMISDKTISTQIVALVKAEDPDIVCFQEFDYTKKKSADFNAYKYSFIDYEYGHKKVVLAIYSKFPILNNGSLDFPESANSAIYADVVTQKDTVRVYNLHLESHKVIPSVRRLSDEPKARLYKRMSRSFAKQQEQAAIFNAHRNATPYKKIVSGDFNNTQFSNVYQVIKDDMQDSFLEQGSGYGRTYNFKYYPVRIDFIFLDKAFEVKAHKNFDVKLSDHFPLMASFNIGAQ</sequence>
<evidence type="ECO:0000256" key="5">
    <source>
        <dbReference type="ARBA" id="ARBA00022763"/>
    </source>
</evidence>
<evidence type="ECO:0000313" key="11">
    <source>
        <dbReference type="EMBL" id="MFD2791720.1"/>
    </source>
</evidence>
<dbReference type="PROSITE" id="PS51257">
    <property type="entry name" value="PROKAR_LIPOPROTEIN"/>
    <property type="match status" value="1"/>
</dbReference>
<dbReference type="Proteomes" id="UP001597532">
    <property type="component" value="Unassembled WGS sequence"/>
</dbReference>
<proteinExistence type="predicted"/>
<keyword evidence="12" id="KW-1185">Reference proteome</keyword>
<keyword evidence="9" id="KW-0472">Membrane</keyword>
<evidence type="ECO:0000313" key="12">
    <source>
        <dbReference type="Proteomes" id="UP001597532"/>
    </source>
</evidence>
<keyword evidence="5" id="KW-0227">DNA damage</keyword>
<keyword evidence="3" id="KW-0540">Nuclease</keyword>
<dbReference type="RefSeq" id="WP_251808591.1">
    <property type="nucleotide sequence ID" value="NZ_CP166679.1"/>
</dbReference>